<keyword evidence="1" id="KW-0808">Transferase</keyword>
<evidence type="ECO:0000256" key="2">
    <source>
        <dbReference type="ARBA" id="ARBA00023315"/>
    </source>
</evidence>
<accession>A0A381QF30</accession>
<dbReference type="CDD" id="cd07989">
    <property type="entry name" value="LPLAT_AGPAT-like"/>
    <property type="match status" value="1"/>
</dbReference>
<evidence type="ECO:0000313" key="5">
    <source>
        <dbReference type="EMBL" id="SUZ76263.1"/>
    </source>
</evidence>
<protein>
    <recommendedName>
        <fullName evidence="4">Phospholipid/glycerol acyltransferase domain-containing protein</fullName>
    </recommendedName>
</protein>
<dbReference type="InterPro" id="IPR002123">
    <property type="entry name" value="Plipid/glycerol_acylTrfase"/>
</dbReference>
<dbReference type="SMART" id="SM00563">
    <property type="entry name" value="PlsC"/>
    <property type="match status" value="1"/>
</dbReference>
<dbReference type="PANTHER" id="PTHR10434">
    <property type="entry name" value="1-ACYL-SN-GLYCEROL-3-PHOSPHATE ACYLTRANSFERASE"/>
    <property type="match status" value="1"/>
</dbReference>
<dbReference type="Pfam" id="PF01553">
    <property type="entry name" value="Acyltransferase"/>
    <property type="match status" value="1"/>
</dbReference>
<dbReference type="AlphaFoldDB" id="A0A381QF30"/>
<feature type="domain" description="Phospholipid/glycerol acyltransferase" evidence="4">
    <location>
        <begin position="71"/>
        <end position="187"/>
    </location>
</feature>
<feature type="compositionally biased region" description="Basic and acidic residues" evidence="3">
    <location>
        <begin position="259"/>
        <end position="274"/>
    </location>
</feature>
<name>A0A381QF30_9ZZZZ</name>
<organism evidence="5">
    <name type="scientific">marine metagenome</name>
    <dbReference type="NCBI Taxonomy" id="408172"/>
    <lineage>
        <taxon>unclassified sequences</taxon>
        <taxon>metagenomes</taxon>
        <taxon>ecological metagenomes</taxon>
    </lineage>
</organism>
<dbReference type="GO" id="GO:0006654">
    <property type="term" value="P:phosphatidic acid biosynthetic process"/>
    <property type="evidence" value="ECO:0007669"/>
    <property type="project" value="TreeGrafter"/>
</dbReference>
<proteinExistence type="predicted"/>
<evidence type="ECO:0000256" key="3">
    <source>
        <dbReference type="SAM" id="MobiDB-lite"/>
    </source>
</evidence>
<gene>
    <name evidence="5" type="ORF">METZ01_LOCUS29117</name>
</gene>
<evidence type="ECO:0000256" key="1">
    <source>
        <dbReference type="ARBA" id="ARBA00022679"/>
    </source>
</evidence>
<dbReference type="EMBL" id="UINC01001272">
    <property type="protein sequence ID" value="SUZ76263.1"/>
    <property type="molecule type" value="Genomic_DNA"/>
</dbReference>
<keyword evidence="2" id="KW-0012">Acyltransferase</keyword>
<sequence length="274" mass="30194">MTVATIGGFLVLADVVQRLIIVPLVRAGPARKDRVFAVWLRGLASAIIGGVRSVGGGKFGPLPTIPFAPGVLVLMNHQSLLDIPIVVQCVEGGYLRIVTRKRYARGVPAISRLIKLYDFPVVDPTGGMREQLKVLREAARDPRVPIVVYPEGTRSRDGELLPFRRGAVDTLLRHRQWKVYLATADGTLPCGRLKDMLNGVQMVDCRVNVSGPFDTPTDPKEFRSWLEEVEGRMRKDLTELRSPATVSNRTPETYGVETSKAEASKAEAVTERPE</sequence>
<evidence type="ECO:0000259" key="4">
    <source>
        <dbReference type="SMART" id="SM00563"/>
    </source>
</evidence>
<reference evidence="5" key="1">
    <citation type="submission" date="2018-05" db="EMBL/GenBank/DDBJ databases">
        <authorList>
            <person name="Lanie J.A."/>
            <person name="Ng W.-L."/>
            <person name="Kazmierczak K.M."/>
            <person name="Andrzejewski T.M."/>
            <person name="Davidsen T.M."/>
            <person name="Wayne K.J."/>
            <person name="Tettelin H."/>
            <person name="Glass J.I."/>
            <person name="Rusch D."/>
            <person name="Podicherti R."/>
            <person name="Tsui H.-C.T."/>
            <person name="Winkler M.E."/>
        </authorList>
    </citation>
    <scope>NUCLEOTIDE SEQUENCE</scope>
</reference>
<dbReference type="SUPFAM" id="SSF69593">
    <property type="entry name" value="Glycerol-3-phosphate (1)-acyltransferase"/>
    <property type="match status" value="1"/>
</dbReference>
<dbReference type="GO" id="GO:0003841">
    <property type="term" value="F:1-acylglycerol-3-phosphate O-acyltransferase activity"/>
    <property type="evidence" value="ECO:0007669"/>
    <property type="project" value="TreeGrafter"/>
</dbReference>
<dbReference type="PANTHER" id="PTHR10434:SF11">
    <property type="entry name" value="1-ACYL-SN-GLYCEROL-3-PHOSPHATE ACYLTRANSFERASE"/>
    <property type="match status" value="1"/>
</dbReference>
<feature type="region of interest" description="Disordered" evidence="3">
    <location>
        <begin position="236"/>
        <end position="274"/>
    </location>
</feature>